<dbReference type="AlphaFoldDB" id="A0A4R1HU58"/>
<name>A0A4R1HU58_PSEEN</name>
<accession>A0A4R1HU58</accession>
<dbReference type="Proteomes" id="UP000295560">
    <property type="component" value="Unassembled WGS sequence"/>
</dbReference>
<proteinExistence type="predicted"/>
<reference evidence="1 2" key="1">
    <citation type="submission" date="2019-03" db="EMBL/GenBank/DDBJ databases">
        <title>Sequencing the genomes of 1000 actinobacteria strains.</title>
        <authorList>
            <person name="Klenk H.-P."/>
        </authorList>
    </citation>
    <scope>NUCLEOTIDE SEQUENCE [LARGE SCALE GENOMIC DNA]</scope>
    <source>
        <strain evidence="1 2">DSM 44969</strain>
    </source>
</reference>
<sequence length="70" mass="8024">MLDPDRDRLSWVLAQIEAELQRRGGALLLSTARELARDHLERHHPWNGHGAEPLARMRARLEVLSDLLPP</sequence>
<organism evidence="1 2">
    <name type="scientific">Pseudonocardia endophytica</name>
    <dbReference type="NCBI Taxonomy" id="401976"/>
    <lineage>
        <taxon>Bacteria</taxon>
        <taxon>Bacillati</taxon>
        <taxon>Actinomycetota</taxon>
        <taxon>Actinomycetes</taxon>
        <taxon>Pseudonocardiales</taxon>
        <taxon>Pseudonocardiaceae</taxon>
        <taxon>Pseudonocardia</taxon>
    </lineage>
</organism>
<dbReference type="RefSeq" id="WP_132423151.1">
    <property type="nucleotide sequence ID" value="NZ_SMFZ01000001.1"/>
</dbReference>
<keyword evidence="2" id="KW-1185">Reference proteome</keyword>
<gene>
    <name evidence="1" type="ORF">EV378_2053</name>
</gene>
<dbReference type="EMBL" id="SMFZ01000001">
    <property type="protein sequence ID" value="TCK26224.1"/>
    <property type="molecule type" value="Genomic_DNA"/>
</dbReference>
<evidence type="ECO:0000313" key="1">
    <source>
        <dbReference type="EMBL" id="TCK26224.1"/>
    </source>
</evidence>
<comment type="caution">
    <text evidence="1">The sequence shown here is derived from an EMBL/GenBank/DDBJ whole genome shotgun (WGS) entry which is preliminary data.</text>
</comment>
<protein>
    <submittedName>
        <fullName evidence="1">Uncharacterized protein</fullName>
    </submittedName>
</protein>
<evidence type="ECO:0000313" key="2">
    <source>
        <dbReference type="Proteomes" id="UP000295560"/>
    </source>
</evidence>